<feature type="domain" description="Fibronectin type-III" evidence="2">
    <location>
        <begin position="832"/>
        <end position="944"/>
    </location>
</feature>
<accession>A0A2U1JH37</accession>
<evidence type="ECO:0000313" key="3">
    <source>
        <dbReference type="EMBL" id="PWA04319.1"/>
    </source>
</evidence>
<dbReference type="SMART" id="SM00060">
    <property type="entry name" value="FN3"/>
    <property type="match status" value="5"/>
</dbReference>
<dbReference type="NCBIfam" id="TIGR04183">
    <property type="entry name" value="Por_Secre_tail"/>
    <property type="match status" value="1"/>
</dbReference>
<evidence type="ECO:0000313" key="4">
    <source>
        <dbReference type="Proteomes" id="UP000245449"/>
    </source>
</evidence>
<evidence type="ECO:0000259" key="2">
    <source>
        <dbReference type="PROSITE" id="PS50853"/>
    </source>
</evidence>
<comment type="caution">
    <text evidence="3">The sequence shown here is derived from an EMBL/GenBank/DDBJ whole genome shotgun (WGS) entry which is preliminary data.</text>
</comment>
<name>A0A2U1JH37_9FLAO</name>
<dbReference type="OrthoDB" id="1652165at2"/>
<dbReference type="PROSITE" id="PS50853">
    <property type="entry name" value="FN3"/>
    <property type="match status" value="3"/>
</dbReference>
<dbReference type="SUPFAM" id="SSF49265">
    <property type="entry name" value="Fibronectin type III"/>
    <property type="match status" value="3"/>
</dbReference>
<keyword evidence="4" id="KW-1185">Reference proteome</keyword>
<dbReference type="InterPro" id="IPR026444">
    <property type="entry name" value="Secre_tail"/>
</dbReference>
<proteinExistence type="predicted"/>
<dbReference type="Gene3D" id="2.60.40.10">
    <property type="entry name" value="Immunoglobulins"/>
    <property type="match status" value="2"/>
</dbReference>
<dbReference type="Proteomes" id="UP000245449">
    <property type="component" value="Unassembled WGS sequence"/>
</dbReference>
<reference evidence="3 4" key="1">
    <citation type="submission" date="2018-04" db="EMBL/GenBank/DDBJ databases">
        <title>Flavobacterium sp. nov., isolated from glacier ice.</title>
        <authorList>
            <person name="Liu Q."/>
            <person name="Xin Y.-H."/>
        </authorList>
    </citation>
    <scope>NUCLEOTIDE SEQUENCE [LARGE SCALE GENOMIC DNA]</scope>
    <source>
        <strain evidence="3 4">RB1R5</strain>
    </source>
</reference>
<protein>
    <recommendedName>
        <fullName evidence="2">Fibronectin type-III domain-containing protein</fullName>
    </recommendedName>
</protein>
<dbReference type="InterPro" id="IPR003961">
    <property type="entry name" value="FN3_dom"/>
</dbReference>
<gene>
    <name evidence="3" type="ORF">DB895_11930</name>
</gene>
<dbReference type="EMBL" id="QCZI01000016">
    <property type="protein sequence ID" value="PWA04319.1"/>
    <property type="molecule type" value="Genomic_DNA"/>
</dbReference>
<dbReference type="InterPro" id="IPR036116">
    <property type="entry name" value="FN3_sf"/>
</dbReference>
<sequence>MRNFTLKTILATNFCRMHFVIMVLFSVLIGTISYGQNKMIGDGFGGGWGGACNSNSGMVDFSASVGTSRISPLLTPSATGNRYWRVCVDWGGTIAQLSNGSDLGVTAGTTYTAVNSCTTSGAYFLNVSSTNNRYYIKYADASSAPSRKFVIFEFSATPITVSAVSNPGGTNGVASIITATLSASLPTGQDSYLRYSTASNFSTSTVVKMTGSGTSYTANVPSGTNTTGTVVYYYVFTSGTANVAADGSNTDFYTVNQNNNGGSNYSYTVTAAPTAPVLSATTFDANKIGATTASIASTVSSDGGSAVTERGIVYATTTTPTTGNTKVTNGTGTGTYNTSMSGLTPGTLYYVRSYAINSIGTSYGTQTTFTALMPPTGHSVVSASTTSLNLAWTRWTGDRAGASVPYNVMIVRSTDAVFIAPTDGTPYTAGVSTLGGDLVVYNSGGTTYTDTGLTTGVAYYYALYSEGWSYYSNAATTISAAPSGVVTGAKLSVNFNGGGNTWRYTNAQDACDGGSVTWVAANLGSMQTSGTLVISGANMVGTTGASSPKLYYRVYKQGSGAPAYTSANLTTTTAACGGGSKYEAAALNITIAAATYNVVGTYNFEVYHEATNGATINMGTSGSPYTATFNIVAAPTLTTTDAASLITGTTATSGGNVTSDGNSTVTERGIVYKTSTVPTTADTKVIVAGTTGAFVANMTGLSYGTTYYVRSYAINAIGTSYGTEISFTTSVVVPVVSATTIDANKVGATTASIASTISSDGGAAVTERGIVYATTTTPTTANTKVTNGTGIGTYNTTTGALTPGTLYYVRSYAINSAGTSYGTQTTFAALSPPTAQTAVSASPTSINLAWTKWTGDRSGSATPYNVMVVRSADAIFTQPTNGVAYTVGNAIGADTVIYNNSGTSFTDTGLTGGITYYYAFYSEGWSYYSNSATANAFPVTTAPVLATTTAADLIGVTTARSGGNVTSDGGLALTARGIVYATTTTPAIGGGGVTNVTTGTSTGTYTDNLTGLTAGTLYYIRAYATNSLGTTYGAQTTFTALSSPTSQTAVYATSTTNNLAWTRWTGDRAGVATAYNVMIVRSTDAVFTQPTDGVSYTAGSSTIGGDLVIYNNNGTSYTDTGLAANTNYYYAYYSEGWSYYSNSVMASVIAPLSITTAAISGLGCRGADAGGTVSGGGTITERGVVYNTSTNPTTSNTKVIVSGTTGSFTAPTLALSPNTTYYVRAYAIDGGGTVYGSNVSFTTGTVSVSSSFYSDRIYFKNGSNADEKYYMEDNSVPNVACSTALSETVGTANFTGKYLGTTNPGLQLKLGSYLITKGIQNGNTPHLNYRIYLTSAGPGATPYTTVNMNYAGECAADGVDVNSNNQDKIWRNPLFNITSPSSTGNYTIEIYVDRTGDQLGAGGAVYINNCGSNYKANFDVVRLPGMFSDVVYFDNGTTVTNHTGAGYDNCNTALTIESGYWNGKDLGSIIPGKVLKIGAMVLTLDGTSPVTAVDTKLMYRIYKNGGAVPGFSTMSLTEAAGTICGDAGISKFEQATLATLWTTTSSNGVYYIEFYYTAKLNDGTTITRNNSGSNYKASFSILVATPVGERDANDGNFAPTATNTSGIFESYMGVLVNDINGNPIAGLNRVFNMDGALSSSNSTNFDFDIQNPGLDFKVGTEIKVFTKGTHKLCGCSSWNYVYKATDPNPVATDFPLPPAGALFTPEVNGKFSLLNSTLSNNGNTPFFMTNQSSSPAVVAFGTIADAAYNTSLGATITKFKDYTDPVVGVVSTINNPVHPVLCPFCSGPYKVAVAMLAWVGTQGKCPGDAGFNVADIIFHRDINQNKVTDALLVLNPDHNDAPSSGTGSSSKNSLPGTDLFYISKVTIGASDGLKRWTGTGWEKFVNPSWFTSTAPTNKNDVLMSTNYSTSNGSFTCNDMTVNTGIVVTIEEGNYIEALNTVTTNGTGKIIVKNTGNFVQRCDEKPAIAYIEHLKTTGIKRKWDYEYWGTPIVQNMFSTKPSPFDIGYWRQAGAGGGWRALTSADMMVGKGYILRVGNIAPWNDGTSGYSTSWQINGTANNGIVSIPVTKEDASTTNYNNAELLANPYPCAVDGLSFVNDANNTGLNGSLYFWTSATQYPGSGLYQEADYAVWNASGSIAKNGITPNGQIPSGQGFFVRVLTPGTVVFKDYMRSTTANTQFYRMAKDNIVNRYWLSLTDEKSVDSEILVSYINGATNEMDRLYDAVNNSTSSTQLYSFVGDNKLQINGRSPFVLTDEVVLGVKKNSFEPKSLTLKLNKKEGIFADELSPIYLHDTDLNVYHNLQESPYTFIMTTNEDNNRFKLVYQNVSLGLNDFENNNAIAYIKNQKLNISSDENISKVMVYDISGRTVSTFNNKNLSKKIISDFNYSSGIYIVKIVLENGKSVSQKIMN</sequence>
<evidence type="ECO:0000256" key="1">
    <source>
        <dbReference type="ARBA" id="ARBA00022729"/>
    </source>
</evidence>
<dbReference type="NCBIfam" id="NF033708">
    <property type="entry name" value="T9SS_Cterm_ChiA"/>
    <property type="match status" value="1"/>
</dbReference>
<feature type="domain" description="Fibronectin type-III" evidence="2">
    <location>
        <begin position="634"/>
        <end position="735"/>
    </location>
</feature>
<keyword evidence="1" id="KW-0732">Signal</keyword>
<dbReference type="InterPro" id="IPR013783">
    <property type="entry name" value="Ig-like_fold"/>
</dbReference>
<feature type="domain" description="Fibronectin type-III" evidence="2">
    <location>
        <begin position="272"/>
        <end position="376"/>
    </location>
</feature>
<organism evidence="3 4">
    <name type="scientific">Flavobacterium psychrotolerans</name>
    <dbReference type="NCBI Taxonomy" id="2169410"/>
    <lineage>
        <taxon>Bacteria</taxon>
        <taxon>Pseudomonadati</taxon>
        <taxon>Bacteroidota</taxon>
        <taxon>Flavobacteriia</taxon>
        <taxon>Flavobacteriales</taxon>
        <taxon>Flavobacteriaceae</taxon>
        <taxon>Flavobacterium</taxon>
    </lineage>
</organism>